<dbReference type="InterPro" id="IPR016181">
    <property type="entry name" value="Acyl_CoA_acyltransferase"/>
</dbReference>
<dbReference type="PANTHER" id="PTHR47237">
    <property type="entry name" value="SLL0310 PROTEIN"/>
    <property type="match status" value="1"/>
</dbReference>
<dbReference type="EMBL" id="CP112998">
    <property type="protein sequence ID" value="WAC14408.1"/>
    <property type="molecule type" value="Genomic_DNA"/>
</dbReference>
<keyword evidence="2" id="KW-0012">Acyltransferase</keyword>
<dbReference type="CDD" id="cd04301">
    <property type="entry name" value="NAT_SF"/>
    <property type="match status" value="1"/>
</dbReference>
<dbReference type="Pfam" id="PF00583">
    <property type="entry name" value="Acetyltransf_1"/>
    <property type="match status" value="1"/>
</dbReference>
<dbReference type="AlphaFoldDB" id="A0A9E8NEB6"/>
<gene>
    <name evidence="2" type="ORF">ON006_10715</name>
</gene>
<organism evidence="2 3">
    <name type="scientific">Dyadobacter pollutisoli</name>
    <dbReference type="NCBI Taxonomy" id="2910158"/>
    <lineage>
        <taxon>Bacteria</taxon>
        <taxon>Pseudomonadati</taxon>
        <taxon>Bacteroidota</taxon>
        <taxon>Cytophagia</taxon>
        <taxon>Cytophagales</taxon>
        <taxon>Spirosomataceae</taxon>
        <taxon>Dyadobacter</taxon>
    </lineage>
</organism>
<evidence type="ECO:0000259" key="1">
    <source>
        <dbReference type="PROSITE" id="PS51186"/>
    </source>
</evidence>
<dbReference type="SUPFAM" id="SSF55729">
    <property type="entry name" value="Acyl-CoA N-acyltransferases (Nat)"/>
    <property type="match status" value="1"/>
</dbReference>
<dbReference type="EC" id="2.3.1.-" evidence="2"/>
<dbReference type="Gene3D" id="3.40.630.30">
    <property type="match status" value="1"/>
</dbReference>
<accession>A0A9E8NEB6</accession>
<sequence>MNSSEFLPADLEQLPALQPSDWGDLIPRFRYFIESDVCSPVKIEENGQMVAIGTSVFHSDTAWLACIVVHPDHRNKGLGNTVTRSLIDDIDRNRYETIYLDATEYGYPVYKKLGFEVETQYAHLRLETGPVALPISPNIIPYEDKFNAQVLALDRMVSGEDRSAILKDFLSQMKVYLKENQVHGFYIPGWGDGPIIAHNNEAGLELMKLRIQEYDSAVLPIANLAAMEFLNEHRFEIRKHSRRMLLGKQRDWKPELLFNRISGQLG</sequence>
<dbReference type="InterPro" id="IPR041496">
    <property type="entry name" value="YitH/HolE_GNAT"/>
</dbReference>
<dbReference type="Proteomes" id="UP001164653">
    <property type="component" value="Chromosome"/>
</dbReference>
<feature type="domain" description="N-acetyltransferase" evidence="1">
    <location>
        <begin position="1"/>
        <end position="140"/>
    </location>
</feature>
<evidence type="ECO:0000313" key="2">
    <source>
        <dbReference type="EMBL" id="WAC14408.1"/>
    </source>
</evidence>
<keyword evidence="3" id="KW-1185">Reference proteome</keyword>
<dbReference type="PROSITE" id="PS51186">
    <property type="entry name" value="GNAT"/>
    <property type="match status" value="1"/>
</dbReference>
<protein>
    <submittedName>
        <fullName evidence="2">GNAT family N-acetyltransferase</fullName>
        <ecNumber evidence="2">2.3.1.-</ecNumber>
    </submittedName>
</protein>
<proteinExistence type="predicted"/>
<name>A0A9E8NEB6_9BACT</name>
<dbReference type="PANTHER" id="PTHR47237:SF2">
    <property type="entry name" value="BLL4206 PROTEIN"/>
    <property type="match status" value="1"/>
</dbReference>
<dbReference type="InterPro" id="IPR052729">
    <property type="entry name" value="Acyl/Acetyltrans_Enzymes"/>
</dbReference>
<dbReference type="RefSeq" id="WP_244819775.1">
    <property type="nucleotide sequence ID" value="NZ_CP112998.1"/>
</dbReference>
<dbReference type="Pfam" id="PF18014">
    <property type="entry name" value="Acetyltransf_18"/>
    <property type="match status" value="1"/>
</dbReference>
<dbReference type="InterPro" id="IPR000182">
    <property type="entry name" value="GNAT_dom"/>
</dbReference>
<dbReference type="GO" id="GO:0016747">
    <property type="term" value="F:acyltransferase activity, transferring groups other than amino-acyl groups"/>
    <property type="evidence" value="ECO:0007669"/>
    <property type="project" value="InterPro"/>
</dbReference>
<keyword evidence="2" id="KW-0808">Transferase</keyword>
<reference evidence="2" key="1">
    <citation type="submission" date="2022-11" db="EMBL/GenBank/DDBJ databases">
        <title>Dyadobacter pollutisoli sp. nov., isolated from plastic dumped soil.</title>
        <authorList>
            <person name="Kim J.M."/>
            <person name="Kim K.R."/>
            <person name="Lee J.K."/>
            <person name="Hao L."/>
            <person name="Jeon C.O."/>
        </authorList>
    </citation>
    <scope>NUCLEOTIDE SEQUENCE</scope>
    <source>
        <strain evidence="2">U1</strain>
    </source>
</reference>
<evidence type="ECO:0000313" key="3">
    <source>
        <dbReference type="Proteomes" id="UP001164653"/>
    </source>
</evidence>
<dbReference type="Gene3D" id="3.40.630.90">
    <property type="match status" value="1"/>
</dbReference>
<dbReference type="KEGG" id="dpf:ON006_10715"/>